<evidence type="ECO:0000313" key="1">
    <source>
        <dbReference type="EMBL" id="CAE7352421.1"/>
    </source>
</evidence>
<proteinExistence type="predicted"/>
<accession>A0A812PZL0</accession>
<keyword evidence="2" id="KW-1185">Reference proteome</keyword>
<evidence type="ECO:0000313" key="2">
    <source>
        <dbReference type="Proteomes" id="UP000649617"/>
    </source>
</evidence>
<organism evidence="1 2">
    <name type="scientific">Symbiodinium pilosum</name>
    <name type="common">Dinoflagellate</name>
    <dbReference type="NCBI Taxonomy" id="2952"/>
    <lineage>
        <taxon>Eukaryota</taxon>
        <taxon>Sar</taxon>
        <taxon>Alveolata</taxon>
        <taxon>Dinophyceae</taxon>
        <taxon>Suessiales</taxon>
        <taxon>Symbiodiniaceae</taxon>
        <taxon>Symbiodinium</taxon>
    </lineage>
</organism>
<comment type="caution">
    <text evidence="1">The sequence shown here is derived from an EMBL/GenBank/DDBJ whole genome shotgun (WGS) entry which is preliminary data.</text>
</comment>
<dbReference type="AlphaFoldDB" id="A0A812PZL0"/>
<gene>
    <name evidence="1" type="primary">ME1</name>
    <name evidence="1" type="ORF">SPIL2461_LOCUS8374</name>
</gene>
<sequence length="213" mass="23319">MFPSPRKVGARAVFESIDLALNSSDPSWKRESWNQNAVPRGALLQPLYTVMADYVACATGKLLKPLELKVQVLFGVVVGACLNSHPMALWVLSSGAVQMWDPSLPGLLKKGHGIFEPLPPACLDVLLQCLSGSWEAIRCESEQLAQRVGLDELRVDWLLGDRSWGPRIGELTYMGTLALDVWPVSWRLARAFAAGHLSRLGTPQDPFPSNDSA</sequence>
<protein>
    <submittedName>
        <fullName evidence="1">ME1 protein</fullName>
    </submittedName>
</protein>
<dbReference type="EMBL" id="CAJNIZ010013647">
    <property type="protein sequence ID" value="CAE7352421.1"/>
    <property type="molecule type" value="Genomic_DNA"/>
</dbReference>
<dbReference type="OrthoDB" id="434629at2759"/>
<dbReference type="Proteomes" id="UP000649617">
    <property type="component" value="Unassembled WGS sequence"/>
</dbReference>
<name>A0A812PZL0_SYMPI</name>
<reference evidence="1" key="1">
    <citation type="submission" date="2021-02" db="EMBL/GenBank/DDBJ databases">
        <authorList>
            <person name="Dougan E. K."/>
            <person name="Rhodes N."/>
            <person name="Thang M."/>
            <person name="Chan C."/>
        </authorList>
    </citation>
    <scope>NUCLEOTIDE SEQUENCE</scope>
</reference>